<proteinExistence type="inferred from homology"/>
<keyword evidence="2" id="KW-0812">Transmembrane</keyword>
<dbReference type="AlphaFoldDB" id="A0A0K0D876"/>
<dbReference type="WBParaSite" id="ACAC_0000627101-mRNA-1">
    <property type="protein sequence ID" value="ACAC_0000627101-mRNA-1"/>
    <property type="gene ID" value="ACAC_0000627101"/>
</dbReference>
<keyword evidence="2" id="KW-1133">Transmembrane helix</keyword>
<dbReference type="PANTHER" id="PTHR31102">
    <property type="match status" value="1"/>
</dbReference>
<evidence type="ECO:0000313" key="3">
    <source>
        <dbReference type="Proteomes" id="UP000035642"/>
    </source>
</evidence>
<evidence type="ECO:0000256" key="1">
    <source>
        <dbReference type="ARBA" id="ARBA00007367"/>
    </source>
</evidence>
<keyword evidence="3" id="KW-1185">Reference proteome</keyword>
<accession>A0A0K0D876</accession>
<reference evidence="3" key="1">
    <citation type="submission" date="2012-09" db="EMBL/GenBank/DDBJ databases">
        <authorList>
            <person name="Martin A.A."/>
        </authorList>
    </citation>
    <scope>NUCLEOTIDE SEQUENCE</scope>
</reference>
<feature type="transmembrane region" description="Helical" evidence="2">
    <location>
        <begin position="133"/>
        <end position="154"/>
    </location>
</feature>
<organism evidence="3 4">
    <name type="scientific">Angiostrongylus cantonensis</name>
    <name type="common">Rat lungworm</name>
    <dbReference type="NCBI Taxonomy" id="6313"/>
    <lineage>
        <taxon>Eukaryota</taxon>
        <taxon>Metazoa</taxon>
        <taxon>Ecdysozoa</taxon>
        <taxon>Nematoda</taxon>
        <taxon>Chromadorea</taxon>
        <taxon>Rhabditida</taxon>
        <taxon>Rhabditina</taxon>
        <taxon>Rhabditomorpha</taxon>
        <taxon>Strongyloidea</taxon>
        <taxon>Metastrongylidae</taxon>
        <taxon>Angiostrongylus</taxon>
    </lineage>
</organism>
<dbReference type="GO" id="GO:0098662">
    <property type="term" value="P:inorganic cation transmembrane transport"/>
    <property type="evidence" value="ECO:0007669"/>
    <property type="project" value="TreeGrafter"/>
</dbReference>
<dbReference type="InterPro" id="IPR051843">
    <property type="entry name" value="CPA1_transporter"/>
</dbReference>
<dbReference type="STRING" id="6313.A0A0K0D876"/>
<protein>
    <submittedName>
        <fullName evidence="4">G_PROTEIN_RECEP_F1_2 domain-containing protein</fullName>
    </submittedName>
</protein>
<keyword evidence="2" id="KW-0472">Membrane</keyword>
<reference evidence="4" key="2">
    <citation type="submission" date="2017-02" db="UniProtKB">
        <authorList>
            <consortium name="WormBaseParasite"/>
        </authorList>
    </citation>
    <scope>IDENTIFICATION</scope>
</reference>
<evidence type="ECO:0000256" key="2">
    <source>
        <dbReference type="SAM" id="Phobius"/>
    </source>
</evidence>
<name>A0A0K0D876_ANGCA</name>
<evidence type="ECO:0000313" key="4">
    <source>
        <dbReference type="WBParaSite" id="ACAC_0000627101-mRNA-1"/>
    </source>
</evidence>
<feature type="transmembrane region" description="Helical" evidence="2">
    <location>
        <begin position="80"/>
        <end position="113"/>
    </location>
</feature>
<dbReference type="PANTHER" id="PTHR31102:SF1">
    <property type="entry name" value="CATION_H+ EXCHANGER DOMAIN-CONTAINING PROTEIN"/>
    <property type="match status" value="1"/>
</dbReference>
<dbReference type="Proteomes" id="UP000035642">
    <property type="component" value="Unassembled WGS sequence"/>
</dbReference>
<sequence length="185" mass="21248">MLKLQKQQLGTDKNIPCFVPAACCFDNTFSIIIVSLTTAITDFFICCNHDEFYRADILCVRWVLWYFPLPNQKNTHTCRILLLIFLSILLGMNAVNHAFPGIVACLLACFVAPSRWRTDNPKKIEPVATFFAYTWYYVASPLLFSLVGTLYAWVAARCERHHHHCAVYISTDRANKLLDTKFTED</sequence>
<comment type="similarity">
    <text evidence="1">Belongs to the monovalent cation:proton antiporter 1 (CPA1) transporter (TC 2.A.36) family.</text>
</comment>